<dbReference type="Pfam" id="PF02195">
    <property type="entry name" value="ParB_N"/>
    <property type="match status" value="1"/>
</dbReference>
<keyword evidence="1" id="KW-0159">Chromosome partition</keyword>
<dbReference type="InterPro" id="IPR003115">
    <property type="entry name" value="ParB_N"/>
</dbReference>
<dbReference type="InterPro" id="IPR036086">
    <property type="entry name" value="ParB/Sulfiredoxin_sf"/>
</dbReference>
<dbReference type="Gene3D" id="1.10.10.2830">
    <property type="match status" value="1"/>
</dbReference>
<dbReference type="GO" id="GO:0007059">
    <property type="term" value="P:chromosome segregation"/>
    <property type="evidence" value="ECO:0007669"/>
    <property type="project" value="UniProtKB-KW"/>
</dbReference>
<accession>A0A0F9R9N6</accession>
<dbReference type="SMART" id="SM00470">
    <property type="entry name" value="ParB"/>
    <property type="match status" value="1"/>
</dbReference>
<dbReference type="InterPro" id="IPR004437">
    <property type="entry name" value="ParB/RepB/Spo0J"/>
</dbReference>
<organism evidence="4">
    <name type="scientific">marine sediment metagenome</name>
    <dbReference type="NCBI Taxonomy" id="412755"/>
    <lineage>
        <taxon>unclassified sequences</taxon>
        <taxon>metagenomes</taxon>
        <taxon>ecological metagenomes</taxon>
    </lineage>
</organism>
<dbReference type="Pfam" id="PF17762">
    <property type="entry name" value="HTH_ParB"/>
    <property type="match status" value="1"/>
</dbReference>
<dbReference type="PANTHER" id="PTHR33375">
    <property type="entry name" value="CHROMOSOME-PARTITIONING PROTEIN PARB-RELATED"/>
    <property type="match status" value="1"/>
</dbReference>
<evidence type="ECO:0000256" key="1">
    <source>
        <dbReference type="ARBA" id="ARBA00022829"/>
    </source>
</evidence>
<gene>
    <name evidence="4" type="ORF">LCGC14_0920770</name>
</gene>
<evidence type="ECO:0000259" key="3">
    <source>
        <dbReference type="SMART" id="SM00470"/>
    </source>
</evidence>
<comment type="caution">
    <text evidence="4">The sequence shown here is derived from an EMBL/GenBank/DDBJ whole genome shotgun (WGS) entry which is preliminary data.</text>
</comment>
<name>A0A0F9R9N6_9ZZZZ</name>
<sequence>MDVIDVTVSAIRLEGQQLREDPEDDSLIELAQDIAAKGLLQPLGVLGIGKGKFQLVWGSRRLAAVKRLKWETVPAHVYADKAIPIKALALVENLQRRNLTLSEEVEAVKHLGEDEGKSIEEIAAFISKSRSWVLDRVMIPSLQDDMRDALIEGAVSLKHIEAISRIEDQPTRSLALAHIITSRASSHQAKLIVAQFYSNPHVAQAIAHGEKIHSGEISVPVATKACESCFTVVPITDIIFVGVCKDGCRSKSNPDRPTEDDSPGPGSGSS</sequence>
<feature type="compositionally biased region" description="Basic and acidic residues" evidence="2">
    <location>
        <begin position="249"/>
        <end position="259"/>
    </location>
</feature>
<dbReference type="InterPro" id="IPR050336">
    <property type="entry name" value="Chromosome_partition/occlusion"/>
</dbReference>
<feature type="domain" description="ParB-like N-terminal" evidence="3">
    <location>
        <begin position="4"/>
        <end position="94"/>
    </location>
</feature>
<dbReference type="GO" id="GO:0005694">
    <property type="term" value="C:chromosome"/>
    <property type="evidence" value="ECO:0007669"/>
    <property type="project" value="TreeGrafter"/>
</dbReference>
<evidence type="ECO:0000256" key="2">
    <source>
        <dbReference type="SAM" id="MobiDB-lite"/>
    </source>
</evidence>
<evidence type="ECO:0000313" key="4">
    <source>
        <dbReference type="EMBL" id="KKN21891.1"/>
    </source>
</evidence>
<proteinExistence type="predicted"/>
<dbReference type="GO" id="GO:0003677">
    <property type="term" value="F:DNA binding"/>
    <property type="evidence" value="ECO:0007669"/>
    <property type="project" value="InterPro"/>
</dbReference>
<dbReference type="SUPFAM" id="SSF110849">
    <property type="entry name" value="ParB/Sulfiredoxin"/>
    <property type="match status" value="1"/>
</dbReference>
<dbReference type="EMBL" id="LAZR01003110">
    <property type="protein sequence ID" value="KKN21891.1"/>
    <property type="molecule type" value="Genomic_DNA"/>
</dbReference>
<feature type="region of interest" description="Disordered" evidence="2">
    <location>
        <begin position="249"/>
        <end position="270"/>
    </location>
</feature>
<dbReference type="PANTHER" id="PTHR33375:SF1">
    <property type="entry name" value="CHROMOSOME-PARTITIONING PROTEIN PARB-RELATED"/>
    <property type="match status" value="1"/>
</dbReference>
<reference evidence="4" key="1">
    <citation type="journal article" date="2015" name="Nature">
        <title>Complex archaea that bridge the gap between prokaryotes and eukaryotes.</title>
        <authorList>
            <person name="Spang A."/>
            <person name="Saw J.H."/>
            <person name="Jorgensen S.L."/>
            <person name="Zaremba-Niedzwiedzka K."/>
            <person name="Martijn J."/>
            <person name="Lind A.E."/>
            <person name="van Eijk R."/>
            <person name="Schleper C."/>
            <person name="Guy L."/>
            <person name="Ettema T.J."/>
        </authorList>
    </citation>
    <scope>NUCLEOTIDE SEQUENCE</scope>
</reference>
<dbReference type="InterPro" id="IPR041468">
    <property type="entry name" value="HTH_ParB/Spo0J"/>
</dbReference>
<protein>
    <recommendedName>
        <fullName evidence="3">ParB-like N-terminal domain-containing protein</fullName>
    </recommendedName>
</protein>
<dbReference type="Gene3D" id="3.90.1530.30">
    <property type="match status" value="1"/>
</dbReference>
<dbReference type="AlphaFoldDB" id="A0A0F9R9N6"/>
<dbReference type="SUPFAM" id="SSF109709">
    <property type="entry name" value="KorB DNA-binding domain-like"/>
    <property type="match status" value="1"/>
</dbReference>
<dbReference type="NCBIfam" id="TIGR00180">
    <property type="entry name" value="parB_part"/>
    <property type="match status" value="1"/>
</dbReference>